<evidence type="ECO:0000313" key="9">
    <source>
        <dbReference type="EMBL" id="GAX27007.1"/>
    </source>
</evidence>
<dbReference type="Pfam" id="PF00063">
    <property type="entry name" value="Myosin_head"/>
    <property type="match status" value="1"/>
</dbReference>
<organism evidence="9 10">
    <name type="scientific">Fistulifera solaris</name>
    <name type="common">Oleaginous diatom</name>
    <dbReference type="NCBI Taxonomy" id="1519565"/>
    <lineage>
        <taxon>Eukaryota</taxon>
        <taxon>Sar</taxon>
        <taxon>Stramenopiles</taxon>
        <taxon>Ochrophyta</taxon>
        <taxon>Bacillariophyta</taxon>
        <taxon>Bacillariophyceae</taxon>
        <taxon>Bacillariophycidae</taxon>
        <taxon>Naviculales</taxon>
        <taxon>Naviculaceae</taxon>
        <taxon>Fistulifera</taxon>
    </lineage>
</organism>
<dbReference type="GO" id="GO:0005524">
    <property type="term" value="F:ATP binding"/>
    <property type="evidence" value="ECO:0007669"/>
    <property type="project" value="UniProtKB-UniRule"/>
</dbReference>
<feature type="region of interest" description="Disordered" evidence="7">
    <location>
        <begin position="1088"/>
        <end position="1110"/>
    </location>
</feature>
<dbReference type="GO" id="GO:0007015">
    <property type="term" value="P:actin filament organization"/>
    <property type="evidence" value="ECO:0007669"/>
    <property type="project" value="TreeGrafter"/>
</dbReference>
<dbReference type="InterPro" id="IPR036961">
    <property type="entry name" value="Kinesin_motor_dom_sf"/>
</dbReference>
<dbReference type="Gene3D" id="3.40.850.10">
    <property type="entry name" value="Kinesin motor domain"/>
    <property type="match status" value="1"/>
</dbReference>
<dbReference type="PRINTS" id="PR00193">
    <property type="entry name" value="MYOSINHEAVY"/>
</dbReference>
<feature type="binding site" evidence="6">
    <location>
        <begin position="192"/>
        <end position="199"/>
    </location>
    <ligand>
        <name>ATP</name>
        <dbReference type="ChEBI" id="CHEBI:30616"/>
    </ligand>
</feature>
<gene>
    <name evidence="9" type="ORF">FisN_9Lh321</name>
</gene>
<dbReference type="SUPFAM" id="SSF52540">
    <property type="entry name" value="P-loop containing nucleoside triphosphate hydrolases"/>
    <property type="match status" value="1"/>
</dbReference>
<dbReference type="CDD" id="cd06503">
    <property type="entry name" value="ATP-synt_Fo_b"/>
    <property type="match status" value="1"/>
</dbReference>
<dbReference type="Gene3D" id="1.20.5.4820">
    <property type="match status" value="1"/>
</dbReference>
<feature type="region of interest" description="Actin-binding" evidence="6">
    <location>
        <begin position="674"/>
        <end position="696"/>
    </location>
</feature>
<dbReference type="AlphaFoldDB" id="A0A1Z5KLF3"/>
<keyword evidence="5 6" id="KW-0009">Actin-binding</keyword>
<comment type="caution">
    <text evidence="9">The sequence shown here is derived from an EMBL/GenBank/DDBJ whole genome shotgun (WGS) entry which is preliminary data.</text>
</comment>
<evidence type="ECO:0000259" key="8">
    <source>
        <dbReference type="PROSITE" id="PS51456"/>
    </source>
</evidence>
<name>A0A1Z5KLF3_FISSO</name>
<dbReference type="GO" id="GO:0051015">
    <property type="term" value="F:actin filament binding"/>
    <property type="evidence" value="ECO:0007669"/>
    <property type="project" value="TreeGrafter"/>
</dbReference>
<keyword evidence="3 6" id="KW-0518">Myosin</keyword>
<comment type="similarity">
    <text evidence="6">Belongs to the TRAFAC class myosin-kinesin ATPase superfamily. Myosin family.</text>
</comment>
<dbReference type="GO" id="GO:0000146">
    <property type="term" value="F:microfilament motor activity"/>
    <property type="evidence" value="ECO:0007669"/>
    <property type="project" value="TreeGrafter"/>
</dbReference>
<protein>
    <recommendedName>
        <fullName evidence="8">Myosin motor domain-containing protein</fullName>
    </recommendedName>
</protein>
<dbReference type="Gene3D" id="1.10.10.820">
    <property type="match status" value="1"/>
</dbReference>
<evidence type="ECO:0000256" key="5">
    <source>
        <dbReference type="ARBA" id="ARBA00023203"/>
    </source>
</evidence>
<accession>A0A1Z5KLF3</accession>
<dbReference type="PANTHER" id="PTHR13140:SF706">
    <property type="entry name" value="DILUTE CLASS UNCONVENTIONAL MYOSIN, ISOFORM C"/>
    <property type="match status" value="1"/>
</dbReference>
<dbReference type="GO" id="GO:0005737">
    <property type="term" value="C:cytoplasm"/>
    <property type="evidence" value="ECO:0007669"/>
    <property type="project" value="TreeGrafter"/>
</dbReference>
<dbReference type="Gene3D" id="1.20.120.720">
    <property type="entry name" value="Myosin VI head, motor domain, U50 subdomain"/>
    <property type="match status" value="1"/>
</dbReference>
<evidence type="ECO:0000256" key="4">
    <source>
        <dbReference type="ARBA" id="ARBA00023175"/>
    </source>
</evidence>
<evidence type="ECO:0000256" key="2">
    <source>
        <dbReference type="ARBA" id="ARBA00022840"/>
    </source>
</evidence>
<keyword evidence="1 6" id="KW-0547">Nucleotide-binding</keyword>
<dbReference type="GO" id="GO:0016459">
    <property type="term" value="C:myosin complex"/>
    <property type="evidence" value="ECO:0007669"/>
    <property type="project" value="UniProtKB-KW"/>
</dbReference>
<evidence type="ECO:0000256" key="3">
    <source>
        <dbReference type="ARBA" id="ARBA00023123"/>
    </source>
</evidence>
<sequence length="1110" mass="127191">MTDSIDTETPVYLKSAAHGWIPAVLLKQVAGGKMARVAVPKFKHENDLLTCGKMSKAQLMDTIDIPLSEYDNNVLPVQNVDANGNLEDYKDMVELPFMHEAAILYNLKLRHKNQKPYTRTADIVIAINPYHWLNHLYTHEKQTYYSNRLVWDNNEEDPRATLEPHVYEISALAYKGLIREGEGKDQSILVSGESGAGKTETVKICLNHIASTQAKEDYYYEDQIVKRVVESNPLLEAFGNAKTRRNDNSSRFGKYLQLQFDKSHNRTESYGTRRGQVPLVGSKCDVYLLEKNRVVQHDDQERSFHIFYQLLASPDKTQYWSELQGKTPESYSYLGRCTTTSIEGVSDADHFRHTVEALQLVGVQGRDLHMLMQAICAVLQLGNLRFGALHGDSDKSTVVSLEELRVLGDLIGIAPQNLSMCMTERTFTTSGETHKVPLNPIMAKDGCDALAKEIYQKVFLWVTKKINDATSVDETAMKLGYIGLLDIFGFETFEVNRFEQLCINYANEKLQQKFTQDVFTNVEKEYIAEGIDLAEIKYEDNGEVLELIEHRSGLIALLNEECVRPKGNDFEYVQKALAINKDASKLMIHRTDRLSFGIKHYAGDVMYSAEYFVTRNLDTLPTDLQECMEKSSNEILSIFQADDVHAQKPHPHNAPRQKSNIVAATVWTKYRGQLENLMKNLRQTESRYIRCIKPNTEKKELLMEHNLVVDQLRCAGVVAGITIARSVFPNRLPNSLVLTRYSNMCDARSSTAGQKSAEKCKLLLNWLLKDMDAVNENGDKVKAFVVGKTKTFFRAGALEWLESHRIRSVDLQAIIIQKVARSWLVRNKGKRLNHRRRMEEEARRREEQARLAHEARLREEEQQRKAEHQKKIREMEATIQRLEAQAEAESRMQQERLKAARERAELLREEKEMLAERIEERKAKDVRQRIATKELQKKQLDEIKRAIMFLQQQNKLLQKEHMKLELKLEQEMLRLNNASSNCNMLEDSLSNMYASADKVSRNHDSLSRGIDSAKQENEKMSARVDDAQSRYMAQAETRLHLQRNMARILNLAQDKCRDHSLLEFIQSTAYECENDSKVIMAGLEAELDDSGRPSLTPLSDHSSSGTDRSQ</sequence>
<dbReference type="Gene3D" id="1.20.58.530">
    <property type="match status" value="1"/>
</dbReference>
<feature type="region of interest" description="Disordered" evidence="7">
    <location>
        <begin position="1000"/>
        <end position="1023"/>
    </location>
</feature>
<keyword evidence="4 6" id="KW-0505">Motor protein</keyword>
<reference evidence="9 10" key="1">
    <citation type="journal article" date="2015" name="Plant Cell">
        <title>Oil accumulation by the oleaginous diatom Fistulifera solaris as revealed by the genome and transcriptome.</title>
        <authorList>
            <person name="Tanaka T."/>
            <person name="Maeda Y."/>
            <person name="Veluchamy A."/>
            <person name="Tanaka M."/>
            <person name="Abida H."/>
            <person name="Marechal E."/>
            <person name="Bowler C."/>
            <person name="Muto M."/>
            <person name="Sunaga Y."/>
            <person name="Tanaka M."/>
            <person name="Yoshino T."/>
            <person name="Taniguchi T."/>
            <person name="Fukuda Y."/>
            <person name="Nemoto M."/>
            <person name="Matsumoto M."/>
            <person name="Wong P.S."/>
            <person name="Aburatani S."/>
            <person name="Fujibuchi W."/>
        </authorList>
    </citation>
    <scope>NUCLEOTIDE SEQUENCE [LARGE SCALE GENOMIC DNA]</scope>
    <source>
        <strain evidence="9 10">JPCC DA0580</strain>
    </source>
</reference>
<evidence type="ECO:0000256" key="6">
    <source>
        <dbReference type="PROSITE-ProRule" id="PRU00782"/>
    </source>
</evidence>
<dbReference type="PANTHER" id="PTHR13140">
    <property type="entry name" value="MYOSIN"/>
    <property type="match status" value="1"/>
</dbReference>
<dbReference type="GO" id="GO:0016020">
    <property type="term" value="C:membrane"/>
    <property type="evidence" value="ECO:0007669"/>
    <property type="project" value="TreeGrafter"/>
</dbReference>
<dbReference type="FunFam" id="1.10.10.820:FF:000001">
    <property type="entry name" value="Myosin heavy chain"/>
    <property type="match status" value="1"/>
</dbReference>
<keyword evidence="2 6" id="KW-0067">ATP-binding</keyword>
<evidence type="ECO:0000256" key="1">
    <source>
        <dbReference type="ARBA" id="ARBA00022741"/>
    </source>
</evidence>
<dbReference type="SMART" id="SM00242">
    <property type="entry name" value="MYSc"/>
    <property type="match status" value="1"/>
</dbReference>
<dbReference type="Proteomes" id="UP000198406">
    <property type="component" value="Unassembled WGS sequence"/>
</dbReference>
<keyword evidence="10" id="KW-1185">Reference proteome</keyword>
<proteinExistence type="inferred from homology"/>
<evidence type="ECO:0000256" key="7">
    <source>
        <dbReference type="SAM" id="MobiDB-lite"/>
    </source>
</evidence>
<dbReference type="PROSITE" id="PS51456">
    <property type="entry name" value="MYOSIN_MOTOR"/>
    <property type="match status" value="1"/>
</dbReference>
<feature type="domain" description="Myosin motor" evidence="8">
    <location>
        <begin position="87"/>
        <end position="806"/>
    </location>
</feature>
<dbReference type="InterPro" id="IPR027417">
    <property type="entry name" value="P-loop_NTPase"/>
</dbReference>
<dbReference type="OrthoDB" id="6108017at2759"/>
<feature type="compositionally biased region" description="Polar residues" evidence="7">
    <location>
        <begin position="1096"/>
        <end position="1110"/>
    </location>
</feature>
<evidence type="ECO:0000313" key="10">
    <source>
        <dbReference type="Proteomes" id="UP000198406"/>
    </source>
</evidence>
<dbReference type="EMBL" id="BDSP01000252">
    <property type="protein sequence ID" value="GAX27007.1"/>
    <property type="molecule type" value="Genomic_DNA"/>
</dbReference>
<dbReference type="CDD" id="cd00124">
    <property type="entry name" value="MYSc"/>
    <property type="match status" value="1"/>
</dbReference>
<dbReference type="InterPro" id="IPR001609">
    <property type="entry name" value="Myosin_head_motor_dom-like"/>
</dbReference>
<dbReference type="InParanoid" id="A0A1Z5KLF3"/>